<reference evidence="1" key="1">
    <citation type="submission" date="2014-11" db="EMBL/GenBank/DDBJ databases">
        <authorList>
            <person name="Amaro Gonzalez C."/>
        </authorList>
    </citation>
    <scope>NUCLEOTIDE SEQUENCE</scope>
</reference>
<proteinExistence type="predicted"/>
<organism evidence="1">
    <name type="scientific">Anguilla anguilla</name>
    <name type="common">European freshwater eel</name>
    <name type="synonym">Muraena anguilla</name>
    <dbReference type="NCBI Taxonomy" id="7936"/>
    <lineage>
        <taxon>Eukaryota</taxon>
        <taxon>Metazoa</taxon>
        <taxon>Chordata</taxon>
        <taxon>Craniata</taxon>
        <taxon>Vertebrata</taxon>
        <taxon>Euteleostomi</taxon>
        <taxon>Actinopterygii</taxon>
        <taxon>Neopterygii</taxon>
        <taxon>Teleostei</taxon>
        <taxon>Anguilliformes</taxon>
        <taxon>Anguillidae</taxon>
        <taxon>Anguilla</taxon>
    </lineage>
</organism>
<evidence type="ECO:0000313" key="1">
    <source>
        <dbReference type="EMBL" id="JAH98809.1"/>
    </source>
</evidence>
<dbReference type="AlphaFoldDB" id="A0A0E9X894"/>
<accession>A0A0E9X894</accession>
<dbReference type="EMBL" id="GBXM01009768">
    <property type="protein sequence ID" value="JAH98809.1"/>
    <property type="molecule type" value="Transcribed_RNA"/>
</dbReference>
<sequence>MLIHIFVLQIFTDPLLLKSLLLRPIASYE</sequence>
<name>A0A0E9X894_ANGAN</name>
<protein>
    <submittedName>
        <fullName evidence="1">Uncharacterized protein</fullName>
    </submittedName>
</protein>
<reference evidence="1" key="2">
    <citation type="journal article" date="2015" name="Fish Shellfish Immunol.">
        <title>Early steps in the European eel (Anguilla anguilla)-Vibrio vulnificus interaction in the gills: Role of the RtxA13 toxin.</title>
        <authorList>
            <person name="Callol A."/>
            <person name="Pajuelo D."/>
            <person name="Ebbesson L."/>
            <person name="Teles M."/>
            <person name="MacKenzie S."/>
            <person name="Amaro C."/>
        </authorList>
    </citation>
    <scope>NUCLEOTIDE SEQUENCE</scope>
</reference>